<organism evidence="11">
    <name type="scientific">Drosophila persimilis</name>
    <name type="common">Fruit fly</name>
    <dbReference type="NCBI Taxonomy" id="7234"/>
    <lineage>
        <taxon>Eukaryota</taxon>
        <taxon>Metazoa</taxon>
        <taxon>Ecdysozoa</taxon>
        <taxon>Arthropoda</taxon>
        <taxon>Hexapoda</taxon>
        <taxon>Insecta</taxon>
        <taxon>Pterygota</taxon>
        <taxon>Neoptera</taxon>
        <taxon>Endopterygota</taxon>
        <taxon>Diptera</taxon>
        <taxon>Brachycera</taxon>
        <taxon>Muscomorpha</taxon>
        <taxon>Ephydroidea</taxon>
        <taxon>Drosophilidae</taxon>
        <taxon>Drosophila</taxon>
        <taxon>Sophophora</taxon>
    </lineage>
</organism>
<evidence type="ECO:0000256" key="4">
    <source>
        <dbReference type="ARBA" id="ARBA00022777"/>
    </source>
</evidence>
<name>B4GRJ8_DROPE</name>
<dbReference type="InterPro" id="IPR000961">
    <property type="entry name" value="AGC-kinase_C"/>
</dbReference>
<keyword evidence="3 6" id="KW-0547">Nucleotide-binding</keyword>
<dbReference type="PANTHER" id="PTHR24353">
    <property type="entry name" value="CYCLIC NUCLEOTIDE-DEPENDENT PROTEIN KINASE"/>
    <property type="match status" value="1"/>
</dbReference>
<dbReference type="FunFam" id="1.10.510.10:FF:000005">
    <property type="entry name" value="cAMP-dependent protein kinase catalytic subunit alpha"/>
    <property type="match status" value="1"/>
</dbReference>
<keyword evidence="1" id="KW-0723">Serine/threonine-protein kinase</keyword>
<feature type="compositionally biased region" description="Acidic residues" evidence="7">
    <location>
        <begin position="294"/>
        <end position="308"/>
    </location>
</feature>
<dbReference type="PROSITE" id="PS50011">
    <property type="entry name" value="PROTEIN_KINASE_DOM"/>
    <property type="match status" value="1"/>
</dbReference>
<dbReference type="PROSITE" id="PS51285">
    <property type="entry name" value="AGC_KINASE_CTER"/>
    <property type="match status" value="1"/>
</dbReference>
<dbReference type="InterPro" id="IPR004179">
    <property type="entry name" value="Sec63-dom"/>
</dbReference>
<evidence type="ECO:0000256" key="5">
    <source>
        <dbReference type="ARBA" id="ARBA00022840"/>
    </source>
</evidence>
<gene>
    <name evidence="10" type="primary">Dper\GL24922</name>
    <name evidence="10" type="ORF">Dper_GL24922</name>
</gene>
<dbReference type="SMART" id="SM00133">
    <property type="entry name" value="S_TK_X"/>
    <property type="match status" value="1"/>
</dbReference>
<evidence type="ECO:0000259" key="8">
    <source>
        <dbReference type="PROSITE" id="PS50011"/>
    </source>
</evidence>
<dbReference type="GO" id="GO:0007476">
    <property type="term" value="P:imaginal disc-derived wing morphogenesis"/>
    <property type="evidence" value="ECO:0007669"/>
    <property type="project" value="UniProtKB-ARBA"/>
</dbReference>
<evidence type="ECO:0000256" key="7">
    <source>
        <dbReference type="SAM" id="MobiDB-lite"/>
    </source>
</evidence>
<dbReference type="PROSITE" id="PS00107">
    <property type="entry name" value="PROTEIN_KINASE_ATP"/>
    <property type="match status" value="1"/>
</dbReference>
<dbReference type="SUPFAM" id="SSF56112">
    <property type="entry name" value="Protein kinase-like (PK-like)"/>
    <property type="match status" value="1"/>
</dbReference>
<dbReference type="EMBL" id="CH479188">
    <property type="protein sequence ID" value="EDW40383.1"/>
    <property type="molecule type" value="Genomic_DNA"/>
</dbReference>
<feature type="region of interest" description="Disordered" evidence="7">
    <location>
        <begin position="52"/>
        <end position="74"/>
    </location>
</feature>
<dbReference type="PANTHER" id="PTHR24353:SF37">
    <property type="entry name" value="CAMP-DEPENDENT PROTEIN KINASE CATALYTIC SUBUNIT PRKX"/>
    <property type="match status" value="1"/>
</dbReference>
<dbReference type="InterPro" id="IPR008271">
    <property type="entry name" value="Ser/Thr_kinase_AS"/>
</dbReference>
<dbReference type="GO" id="GO:0005952">
    <property type="term" value="C:cAMP-dependent protein kinase complex"/>
    <property type="evidence" value="ECO:0007669"/>
    <property type="project" value="TreeGrafter"/>
</dbReference>
<feature type="compositionally biased region" description="Acidic residues" evidence="7">
    <location>
        <begin position="337"/>
        <end position="350"/>
    </location>
</feature>
<dbReference type="Gene3D" id="3.30.200.20">
    <property type="entry name" value="Phosphorylase Kinase, domain 1"/>
    <property type="match status" value="1"/>
</dbReference>
<dbReference type="Gene3D" id="1.10.3380.10">
    <property type="entry name" value="Sec63 N-terminal domain-like domain"/>
    <property type="match status" value="1"/>
</dbReference>
<sequence length="713" mass="81747">MADAAARQLQYEYKANSNLVLQADVRLIERPRRDEATGEVCSLVGKLDGTRMGDRYQRTKPEKTEERKVKRQKRDEAQYDFERMKGATLLSEGIDEMVGIVYRPKTQETRQTYEVLLSLMARGLGGSAQRYPELFSLSLNSKTKVRGLLEIISSAAEYEDVVVRHHEEQVLRTLSQRLPNKLTGPNETAPKFNDPHIKTNLLLQAHLSRLQLGPELQGDTEQILSRAIRLIQACVDVLSSNGWLSPAVAAMELAQMVTQAMWTKDSYLRQLPHFSVDIVKRCTENSVASSESSDPLESDYSEEEEEEPEPKPEQSSHVSSRSSSSATTTTSSADHENEVDEEEDDDDENDGDGRDGDDVTNDSNESIEEDDGNETDDEEDEDDSDESSSVQTAKGVRKYHLDDYQIIKTVGTGTFGRVCLCRDRISEKYCAMKILAMTEVIRLKQIEHVKNERNILREIRHPFVISLEWSTKDDSNLYMIFDYVCGGELFTYLRNAGKFTSQTSNFFAAEIVSALEYLHSLQIVYRDLKPENLLINRDGHLKITDFGFAKKLRDRTWTLCGTPEYIAPEIIQSKGHNKAVDWWALGVLIYEMLVGYPPFYDEQPFGIYEKILSGKIEWERHMDPIAKDLIKKLLVNDRTKRLGNMKNGADDVKRHRWFKHLNWNDVYNKKLKPPILPDVHHDGDTKNFDDYPEQDWKPAKAVDQRDLQYFNDF</sequence>
<evidence type="ECO:0000313" key="10">
    <source>
        <dbReference type="EMBL" id="EDW40383.1"/>
    </source>
</evidence>
<reference evidence="10 11" key="1">
    <citation type="journal article" date="2007" name="Nature">
        <title>Evolution of genes and genomes on the Drosophila phylogeny.</title>
        <authorList>
            <consortium name="Drosophila 12 Genomes Consortium"/>
            <person name="Clark A.G."/>
            <person name="Eisen M.B."/>
            <person name="Smith D.R."/>
            <person name="Bergman C.M."/>
            <person name="Oliver B."/>
            <person name="Markow T.A."/>
            <person name="Kaufman T.C."/>
            <person name="Kellis M."/>
            <person name="Gelbart W."/>
            <person name="Iyer V.N."/>
            <person name="Pollard D.A."/>
            <person name="Sackton T.B."/>
            <person name="Larracuente A.M."/>
            <person name="Singh N.D."/>
            <person name="Abad J.P."/>
            <person name="Abt D.N."/>
            <person name="Adryan B."/>
            <person name="Aguade M."/>
            <person name="Akashi H."/>
            <person name="Anderson W.W."/>
            <person name="Aquadro C.F."/>
            <person name="Ardell D.H."/>
            <person name="Arguello R."/>
            <person name="Artieri C.G."/>
            <person name="Barbash D.A."/>
            <person name="Barker D."/>
            <person name="Barsanti P."/>
            <person name="Batterham P."/>
            <person name="Batzoglou S."/>
            <person name="Begun D."/>
            <person name="Bhutkar A."/>
            <person name="Blanco E."/>
            <person name="Bosak S.A."/>
            <person name="Bradley R.K."/>
            <person name="Brand A.D."/>
            <person name="Brent M.R."/>
            <person name="Brooks A.N."/>
            <person name="Brown R.H."/>
            <person name="Butlin R.K."/>
            <person name="Caggese C."/>
            <person name="Calvi B.R."/>
            <person name="Bernardo de Carvalho A."/>
            <person name="Caspi A."/>
            <person name="Castrezana S."/>
            <person name="Celniker S.E."/>
            <person name="Chang J.L."/>
            <person name="Chapple C."/>
            <person name="Chatterji S."/>
            <person name="Chinwalla A."/>
            <person name="Civetta A."/>
            <person name="Clifton S.W."/>
            <person name="Comeron J.M."/>
            <person name="Costello J.C."/>
            <person name="Coyne J.A."/>
            <person name="Daub J."/>
            <person name="David R.G."/>
            <person name="Delcher A.L."/>
            <person name="Delehaunty K."/>
            <person name="Do C.B."/>
            <person name="Ebling H."/>
            <person name="Edwards K."/>
            <person name="Eickbush T."/>
            <person name="Evans J.D."/>
            <person name="Filipski A."/>
            <person name="Findeiss S."/>
            <person name="Freyhult E."/>
            <person name="Fulton L."/>
            <person name="Fulton R."/>
            <person name="Garcia A.C."/>
            <person name="Gardiner A."/>
            <person name="Garfield D.A."/>
            <person name="Garvin B.E."/>
            <person name="Gibson G."/>
            <person name="Gilbert D."/>
            <person name="Gnerre S."/>
            <person name="Godfrey J."/>
            <person name="Good R."/>
            <person name="Gotea V."/>
            <person name="Gravely B."/>
            <person name="Greenberg A.J."/>
            <person name="Griffiths-Jones S."/>
            <person name="Gross S."/>
            <person name="Guigo R."/>
            <person name="Gustafson E.A."/>
            <person name="Haerty W."/>
            <person name="Hahn M.W."/>
            <person name="Halligan D.L."/>
            <person name="Halpern A.L."/>
            <person name="Halter G.M."/>
            <person name="Han M.V."/>
            <person name="Heger A."/>
            <person name="Hillier L."/>
            <person name="Hinrichs A.S."/>
            <person name="Holmes I."/>
            <person name="Hoskins R.A."/>
            <person name="Hubisz M.J."/>
            <person name="Hultmark D."/>
            <person name="Huntley M.A."/>
            <person name="Jaffe D.B."/>
            <person name="Jagadeeshan S."/>
            <person name="Jeck W.R."/>
            <person name="Johnson J."/>
            <person name="Jones C.D."/>
            <person name="Jordan W.C."/>
            <person name="Karpen G.H."/>
            <person name="Kataoka E."/>
            <person name="Keightley P.D."/>
            <person name="Kheradpour P."/>
            <person name="Kirkness E.F."/>
            <person name="Koerich L.B."/>
            <person name="Kristiansen K."/>
            <person name="Kudrna D."/>
            <person name="Kulathinal R.J."/>
            <person name="Kumar S."/>
            <person name="Kwok R."/>
            <person name="Lander E."/>
            <person name="Langley C.H."/>
            <person name="Lapoint R."/>
            <person name="Lazzaro B.P."/>
            <person name="Lee S.J."/>
            <person name="Levesque L."/>
            <person name="Li R."/>
            <person name="Lin C.F."/>
            <person name="Lin M.F."/>
            <person name="Lindblad-Toh K."/>
            <person name="Llopart A."/>
            <person name="Long M."/>
            <person name="Low L."/>
            <person name="Lozovsky E."/>
            <person name="Lu J."/>
            <person name="Luo M."/>
            <person name="Machado C.A."/>
            <person name="Makalowski W."/>
            <person name="Marzo M."/>
            <person name="Matsuda M."/>
            <person name="Matzkin L."/>
            <person name="McAllister B."/>
            <person name="McBride C.S."/>
            <person name="McKernan B."/>
            <person name="McKernan K."/>
            <person name="Mendez-Lago M."/>
            <person name="Minx P."/>
            <person name="Mollenhauer M.U."/>
            <person name="Montooth K."/>
            <person name="Mount S.M."/>
            <person name="Mu X."/>
            <person name="Myers E."/>
            <person name="Negre B."/>
            <person name="Newfeld S."/>
            <person name="Nielsen R."/>
            <person name="Noor M.A."/>
            <person name="O'Grady P."/>
            <person name="Pachter L."/>
            <person name="Papaceit M."/>
            <person name="Parisi M.J."/>
            <person name="Parisi M."/>
            <person name="Parts L."/>
            <person name="Pedersen J.S."/>
            <person name="Pesole G."/>
            <person name="Phillippy A.M."/>
            <person name="Ponting C.P."/>
            <person name="Pop M."/>
            <person name="Porcelli D."/>
            <person name="Powell J.R."/>
            <person name="Prohaska S."/>
            <person name="Pruitt K."/>
            <person name="Puig M."/>
            <person name="Quesneville H."/>
            <person name="Ram K.R."/>
            <person name="Rand D."/>
            <person name="Rasmussen M.D."/>
            <person name="Reed L.K."/>
            <person name="Reenan R."/>
            <person name="Reily A."/>
            <person name="Remington K.A."/>
            <person name="Rieger T.T."/>
            <person name="Ritchie M.G."/>
            <person name="Robin C."/>
            <person name="Rogers Y.H."/>
            <person name="Rohde C."/>
            <person name="Rozas J."/>
            <person name="Rubenfield M.J."/>
            <person name="Ruiz A."/>
            <person name="Russo S."/>
            <person name="Salzberg S.L."/>
            <person name="Sanchez-Gracia A."/>
            <person name="Saranga D.J."/>
            <person name="Sato H."/>
            <person name="Schaeffer S.W."/>
            <person name="Schatz M.C."/>
            <person name="Schlenke T."/>
            <person name="Schwartz R."/>
            <person name="Segarra C."/>
            <person name="Singh R.S."/>
            <person name="Sirot L."/>
            <person name="Sirota M."/>
            <person name="Sisneros N.B."/>
            <person name="Smith C.D."/>
            <person name="Smith T.F."/>
            <person name="Spieth J."/>
            <person name="Stage D.E."/>
            <person name="Stark A."/>
            <person name="Stephan W."/>
            <person name="Strausberg R.L."/>
            <person name="Strempel S."/>
            <person name="Sturgill D."/>
            <person name="Sutton G."/>
            <person name="Sutton G.G."/>
            <person name="Tao W."/>
            <person name="Teichmann S."/>
            <person name="Tobari Y.N."/>
            <person name="Tomimura Y."/>
            <person name="Tsolas J.M."/>
            <person name="Valente V.L."/>
            <person name="Venter E."/>
            <person name="Venter J.C."/>
            <person name="Vicario S."/>
            <person name="Vieira F.G."/>
            <person name="Vilella A.J."/>
            <person name="Villasante A."/>
            <person name="Walenz B."/>
            <person name="Wang J."/>
            <person name="Wasserman M."/>
            <person name="Watts T."/>
            <person name="Wilson D."/>
            <person name="Wilson R.K."/>
            <person name="Wing R.A."/>
            <person name="Wolfner M.F."/>
            <person name="Wong A."/>
            <person name="Wong G.K."/>
            <person name="Wu C.I."/>
            <person name="Wu G."/>
            <person name="Yamamoto D."/>
            <person name="Yang H.P."/>
            <person name="Yang S.P."/>
            <person name="Yorke J.A."/>
            <person name="Yoshida K."/>
            <person name="Zdobnov E."/>
            <person name="Zhang P."/>
            <person name="Zhang Y."/>
            <person name="Zimin A.V."/>
            <person name="Baldwin J."/>
            <person name="Abdouelleil A."/>
            <person name="Abdulkadir J."/>
            <person name="Abebe A."/>
            <person name="Abera B."/>
            <person name="Abreu J."/>
            <person name="Acer S.C."/>
            <person name="Aftuck L."/>
            <person name="Alexander A."/>
            <person name="An P."/>
            <person name="Anderson E."/>
            <person name="Anderson S."/>
            <person name="Arachi H."/>
            <person name="Azer M."/>
            <person name="Bachantsang P."/>
            <person name="Barry A."/>
            <person name="Bayul T."/>
            <person name="Berlin A."/>
            <person name="Bessette D."/>
            <person name="Bloom T."/>
            <person name="Blye J."/>
            <person name="Boguslavskiy L."/>
            <person name="Bonnet C."/>
            <person name="Boukhgalter B."/>
            <person name="Bourzgui I."/>
            <person name="Brown A."/>
            <person name="Cahill P."/>
            <person name="Channer S."/>
            <person name="Cheshatsang Y."/>
            <person name="Chuda L."/>
            <person name="Citroen M."/>
            <person name="Collymore A."/>
            <person name="Cooke P."/>
            <person name="Costello M."/>
            <person name="D'Aco K."/>
            <person name="Daza R."/>
            <person name="De Haan G."/>
            <person name="DeGray S."/>
            <person name="DeMaso C."/>
            <person name="Dhargay N."/>
            <person name="Dooley K."/>
            <person name="Dooley E."/>
            <person name="Doricent M."/>
            <person name="Dorje P."/>
            <person name="Dorjee K."/>
            <person name="Dupes A."/>
            <person name="Elong R."/>
            <person name="Falk J."/>
            <person name="Farina A."/>
            <person name="Faro S."/>
            <person name="Ferguson D."/>
            <person name="Fisher S."/>
            <person name="Foley C.D."/>
            <person name="Franke A."/>
            <person name="Friedrich D."/>
            <person name="Gadbois L."/>
            <person name="Gearin G."/>
            <person name="Gearin C.R."/>
            <person name="Giannoukos G."/>
            <person name="Goode T."/>
            <person name="Graham J."/>
            <person name="Grandbois E."/>
            <person name="Grewal S."/>
            <person name="Gyaltsen K."/>
            <person name="Hafez N."/>
            <person name="Hagos B."/>
            <person name="Hall J."/>
            <person name="Henson C."/>
            <person name="Hollinger A."/>
            <person name="Honan T."/>
            <person name="Huard M.D."/>
            <person name="Hughes L."/>
            <person name="Hurhula B."/>
            <person name="Husby M.E."/>
            <person name="Kamat A."/>
            <person name="Kanga B."/>
            <person name="Kashin S."/>
            <person name="Khazanovich D."/>
            <person name="Kisner P."/>
            <person name="Lance K."/>
            <person name="Lara M."/>
            <person name="Lee W."/>
            <person name="Lennon N."/>
            <person name="Letendre F."/>
            <person name="LeVine R."/>
            <person name="Lipovsky A."/>
            <person name="Liu X."/>
            <person name="Liu J."/>
            <person name="Liu S."/>
            <person name="Lokyitsang T."/>
            <person name="Lokyitsang Y."/>
            <person name="Lubonja R."/>
            <person name="Lui A."/>
            <person name="MacDonald P."/>
            <person name="Magnisalis V."/>
            <person name="Maru K."/>
            <person name="Matthews C."/>
            <person name="McCusker W."/>
            <person name="McDonough S."/>
            <person name="Mehta T."/>
            <person name="Meldrim J."/>
            <person name="Meneus L."/>
            <person name="Mihai O."/>
            <person name="Mihalev A."/>
            <person name="Mihova T."/>
            <person name="Mittelman R."/>
            <person name="Mlenga V."/>
            <person name="Montmayeur A."/>
            <person name="Mulrain L."/>
            <person name="Navidi A."/>
            <person name="Naylor J."/>
            <person name="Negash T."/>
            <person name="Nguyen T."/>
            <person name="Nguyen N."/>
            <person name="Nicol R."/>
            <person name="Norbu C."/>
            <person name="Norbu N."/>
            <person name="Novod N."/>
            <person name="O'Neill B."/>
            <person name="Osman S."/>
            <person name="Markiewicz E."/>
            <person name="Oyono O.L."/>
            <person name="Patti C."/>
            <person name="Phunkhang P."/>
            <person name="Pierre F."/>
            <person name="Priest M."/>
            <person name="Raghuraman S."/>
            <person name="Rege F."/>
            <person name="Reyes R."/>
            <person name="Rise C."/>
            <person name="Rogov P."/>
            <person name="Ross K."/>
            <person name="Ryan E."/>
            <person name="Settipalli S."/>
            <person name="Shea T."/>
            <person name="Sherpa N."/>
            <person name="Shi L."/>
            <person name="Shih D."/>
            <person name="Sparrow T."/>
            <person name="Spaulding J."/>
            <person name="Stalker J."/>
            <person name="Stange-Thomann N."/>
            <person name="Stavropoulos S."/>
            <person name="Stone C."/>
            <person name="Strader C."/>
            <person name="Tesfaye S."/>
            <person name="Thomson T."/>
            <person name="Thoulutsang Y."/>
            <person name="Thoulutsang D."/>
            <person name="Topham K."/>
            <person name="Topping I."/>
            <person name="Tsamla T."/>
            <person name="Vassiliev H."/>
            <person name="Vo A."/>
            <person name="Wangchuk T."/>
            <person name="Wangdi T."/>
            <person name="Weiand M."/>
            <person name="Wilkinson J."/>
            <person name="Wilson A."/>
            <person name="Yadav S."/>
            <person name="Young G."/>
            <person name="Yu Q."/>
            <person name="Zembek L."/>
            <person name="Zhong D."/>
            <person name="Zimmer A."/>
            <person name="Zwirko Z."/>
            <person name="Jaffe D.B."/>
            <person name="Alvarez P."/>
            <person name="Brockman W."/>
            <person name="Butler J."/>
            <person name="Chin C."/>
            <person name="Gnerre S."/>
            <person name="Grabherr M."/>
            <person name="Kleber M."/>
            <person name="Mauceli E."/>
            <person name="MacCallum I."/>
        </authorList>
    </citation>
    <scope>NUCLEOTIDE SEQUENCE [LARGE SCALE GENOMIC DNA]</scope>
    <source>
        <strain evidence="11">MSH-3 / Tucson 14011-0111.49</strain>
    </source>
</reference>
<dbReference type="GO" id="GO:0000381">
    <property type="term" value="P:regulation of alternative mRNA splicing, via spliceosome"/>
    <property type="evidence" value="ECO:0007669"/>
    <property type="project" value="EnsemblMetazoa"/>
</dbReference>
<dbReference type="InterPro" id="IPR011009">
    <property type="entry name" value="Kinase-like_dom_sf"/>
</dbReference>
<dbReference type="SMR" id="B4GRJ8"/>
<feature type="binding site" evidence="6">
    <location>
        <position position="433"/>
    </location>
    <ligand>
        <name>ATP</name>
        <dbReference type="ChEBI" id="CHEBI:30616"/>
    </ligand>
</feature>
<dbReference type="GO" id="GO:0005524">
    <property type="term" value="F:ATP binding"/>
    <property type="evidence" value="ECO:0007669"/>
    <property type="project" value="UniProtKB-UniRule"/>
</dbReference>
<dbReference type="CDD" id="cd05612">
    <property type="entry name" value="STKc_PRKX_like"/>
    <property type="match status" value="1"/>
</dbReference>
<dbReference type="AlphaFoldDB" id="B4GRJ8"/>
<feature type="domain" description="Protein kinase" evidence="8">
    <location>
        <begin position="404"/>
        <end position="658"/>
    </location>
</feature>
<dbReference type="Proteomes" id="UP000008744">
    <property type="component" value="Unassembled WGS sequence"/>
</dbReference>
<dbReference type="PROSITE" id="PS00108">
    <property type="entry name" value="PROTEIN_KINASE_ST"/>
    <property type="match status" value="1"/>
</dbReference>
<evidence type="ECO:0000256" key="3">
    <source>
        <dbReference type="ARBA" id="ARBA00022741"/>
    </source>
</evidence>
<evidence type="ECO:0000256" key="6">
    <source>
        <dbReference type="PROSITE-ProRule" id="PRU10141"/>
    </source>
</evidence>
<dbReference type="SUPFAM" id="SSF158702">
    <property type="entry name" value="Sec63 N-terminal domain-like"/>
    <property type="match status" value="1"/>
</dbReference>
<dbReference type="InterPro" id="IPR000719">
    <property type="entry name" value="Prot_kinase_dom"/>
</dbReference>
<dbReference type="GO" id="GO:0004691">
    <property type="term" value="F:cAMP-dependent protein kinase activity"/>
    <property type="evidence" value="ECO:0007669"/>
    <property type="project" value="TreeGrafter"/>
</dbReference>
<dbReference type="Gene3D" id="1.10.150.20">
    <property type="entry name" value="5' to 3' exonuclease, C-terminal subdomain"/>
    <property type="match status" value="1"/>
</dbReference>
<keyword evidence="4" id="KW-0418">Kinase</keyword>
<keyword evidence="5 6" id="KW-0067">ATP-binding</keyword>
<evidence type="ECO:0000313" key="11">
    <source>
        <dbReference type="Proteomes" id="UP000008744"/>
    </source>
</evidence>
<keyword evidence="2" id="KW-0808">Transferase</keyword>
<dbReference type="GO" id="GO:0000398">
    <property type="term" value="P:mRNA splicing, via spliceosome"/>
    <property type="evidence" value="ECO:0007669"/>
    <property type="project" value="EnsemblMetazoa"/>
</dbReference>
<feature type="region of interest" description="Disordered" evidence="7">
    <location>
        <begin position="284"/>
        <end position="394"/>
    </location>
</feature>
<dbReference type="FunFam" id="3.30.200.20:FF:000042">
    <property type="entry name" value="Aurora kinase A"/>
    <property type="match status" value="1"/>
</dbReference>
<evidence type="ECO:0000259" key="9">
    <source>
        <dbReference type="PROSITE" id="PS51285"/>
    </source>
</evidence>
<dbReference type="FunFam" id="1.10.3380.10:FF:000002">
    <property type="entry name" value="Activating signal cointegrator 1 complex subunit 3"/>
    <property type="match status" value="1"/>
</dbReference>
<dbReference type="eggNOG" id="KOG0951">
    <property type="taxonomic scope" value="Eukaryota"/>
</dbReference>
<dbReference type="STRING" id="7234.B4GRJ8"/>
<dbReference type="Gene3D" id="1.10.510.10">
    <property type="entry name" value="Transferase(Phosphotransferase) domain 1"/>
    <property type="match status" value="1"/>
</dbReference>
<keyword evidence="11" id="KW-1185">Reference proteome</keyword>
<dbReference type="InterPro" id="IPR017441">
    <property type="entry name" value="Protein_kinase_ATP_BS"/>
</dbReference>
<dbReference type="eggNOG" id="KOG0616">
    <property type="taxonomic scope" value="Eukaryota"/>
</dbReference>
<dbReference type="GO" id="GO:0005829">
    <property type="term" value="C:cytosol"/>
    <property type="evidence" value="ECO:0007669"/>
    <property type="project" value="TreeGrafter"/>
</dbReference>
<dbReference type="SMART" id="SM00220">
    <property type="entry name" value="S_TKc"/>
    <property type="match status" value="1"/>
</dbReference>
<evidence type="ECO:0000256" key="1">
    <source>
        <dbReference type="ARBA" id="ARBA00022527"/>
    </source>
</evidence>
<accession>B4GRJ8</accession>
<proteinExistence type="predicted"/>
<evidence type="ECO:0000256" key="2">
    <source>
        <dbReference type="ARBA" id="ARBA00022679"/>
    </source>
</evidence>
<dbReference type="HOGENOM" id="CLU_387464_0_0_1"/>
<protein>
    <submittedName>
        <fullName evidence="10">GL24922</fullName>
    </submittedName>
</protein>
<feature type="domain" description="AGC-kinase C-terminal" evidence="9">
    <location>
        <begin position="659"/>
        <end position="713"/>
    </location>
</feature>
<feature type="compositionally biased region" description="Low complexity" evidence="7">
    <location>
        <begin position="315"/>
        <end position="332"/>
    </location>
</feature>
<dbReference type="Pfam" id="PF00069">
    <property type="entry name" value="Pkinase"/>
    <property type="match status" value="1"/>
</dbReference>
<feature type="compositionally biased region" description="Acidic residues" evidence="7">
    <location>
        <begin position="365"/>
        <end position="386"/>
    </location>
</feature>
<dbReference type="GO" id="GO:0030532">
    <property type="term" value="C:small nuclear ribonucleoprotein complex"/>
    <property type="evidence" value="ECO:0007669"/>
    <property type="project" value="EnsemblMetazoa"/>
</dbReference>
<dbReference type="Pfam" id="PF02889">
    <property type="entry name" value="Sec63"/>
    <property type="match status" value="1"/>
</dbReference>
<dbReference type="SMART" id="SM00973">
    <property type="entry name" value="Sec63"/>
    <property type="match status" value="1"/>
</dbReference>
<dbReference type="OrthoDB" id="5575at2759"/>